<dbReference type="AlphaFoldDB" id="E2BQH6"/>
<evidence type="ECO:0000313" key="2">
    <source>
        <dbReference type="Proteomes" id="UP000008237"/>
    </source>
</evidence>
<protein>
    <submittedName>
        <fullName evidence="1">Uncharacterized protein</fullName>
    </submittedName>
</protein>
<organism evidence="2">
    <name type="scientific">Harpegnathos saltator</name>
    <name type="common">Jerdon's jumping ant</name>
    <dbReference type="NCBI Taxonomy" id="610380"/>
    <lineage>
        <taxon>Eukaryota</taxon>
        <taxon>Metazoa</taxon>
        <taxon>Ecdysozoa</taxon>
        <taxon>Arthropoda</taxon>
        <taxon>Hexapoda</taxon>
        <taxon>Insecta</taxon>
        <taxon>Pterygota</taxon>
        <taxon>Neoptera</taxon>
        <taxon>Endopterygota</taxon>
        <taxon>Hymenoptera</taxon>
        <taxon>Apocrita</taxon>
        <taxon>Aculeata</taxon>
        <taxon>Formicoidea</taxon>
        <taxon>Formicidae</taxon>
        <taxon>Ponerinae</taxon>
        <taxon>Ponerini</taxon>
        <taxon>Harpegnathos</taxon>
    </lineage>
</organism>
<gene>
    <name evidence="1" type="ORF">EAI_09393</name>
</gene>
<reference evidence="1 2" key="1">
    <citation type="journal article" date="2010" name="Science">
        <title>Genomic comparison of the ants Camponotus floridanus and Harpegnathos saltator.</title>
        <authorList>
            <person name="Bonasio R."/>
            <person name="Zhang G."/>
            <person name="Ye C."/>
            <person name="Mutti N.S."/>
            <person name="Fang X."/>
            <person name="Qin N."/>
            <person name="Donahue G."/>
            <person name="Yang P."/>
            <person name="Li Q."/>
            <person name="Li C."/>
            <person name="Zhang P."/>
            <person name="Huang Z."/>
            <person name="Berger S.L."/>
            <person name="Reinberg D."/>
            <person name="Wang J."/>
            <person name="Liebig J."/>
        </authorList>
    </citation>
    <scope>NUCLEOTIDE SEQUENCE [LARGE SCALE GENOMIC DNA]</scope>
    <source>
        <strain evidence="1 2">R22 G/1</strain>
    </source>
</reference>
<name>E2BQH6_HARSA</name>
<accession>E2BQH6</accession>
<dbReference type="Proteomes" id="UP000008237">
    <property type="component" value="Unassembled WGS sequence"/>
</dbReference>
<proteinExistence type="predicted"/>
<sequence length="97" mass="10819">MAVSYLIGPALVGNTAVFNSTSLMWKSSFSGSAVFNKTHSVALRAQVISLMRIEFVIQFLILMGVLCFFPNELYHSVVFFKVPQRLSLTESILCLLK</sequence>
<keyword evidence="2" id="KW-1185">Reference proteome</keyword>
<evidence type="ECO:0000313" key="1">
    <source>
        <dbReference type="EMBL" id="EFN82034.1"/>
    </source>
</evidence>
<dbReference type="EMBL" id="GL449769">
    <property type="protein sequence ID" value="EFN82034.1"/>
    <property type="molecule type" value="Genomic_DNA"/>
</dbReference>
<dbReference type="InParanoid" id="E2BQH6"/>